<evidence type="ECO:0000259" key="1">
    <source>
        <dbReference type="Pfam" id="PF19419"/>
    </source>
</evidence>
<dbReference type="EMBL" id="JBGFFX010000019">
    <property type="protein sequence ID" value="MEY8773219.1"/>
    <property type="molecule type" value="Genomic_DNA"/>
</dbReference>
<comment type="caution">
    <text evidence="2">The sequence shown here is derived from an EMBL/GenBank/DDBJ whole genome shotgun (WGS) entry which is preliminary data.</text>
</comment>
<feature type="domain" description="DUF5983" evidence="1">
    <location>
        <begin position="10"/>
        <end position="103"/>
    </location>
</feature>
<protein>
    <recommendedName>
        <fullName evidence="1">DUF5983 domain-containing protein</fullName>
    </recommendedName>
</protein>
<organism evidence="2 3">
    <name type="scientific">Erwinia aeris</name>
    <dbReference type="NCBI Taxonomy" id="3239803"/>
    <lineage>
        <taxon>Bacteria</taxon>
        <taxon>Pseudomonadati</taxon>
        <taxon>Pseudomonadota</taxon>
        <taxon>Gammaproteobacteria</taxon>
        <taxon>Enterobacterales</taxon>
        <taxon>Erwiniaceae</taxon>
        <taxon>Erwinia</taxon>
    </lineage>
</organism>
<dbReference type="RefSeq" id="WP_369896874.1">
    <property type="nucleotide sequence ID" value="NZ_JBGFFX010000019.1"/>
</dbReference>
<evidence type="ECO:0000313" key="2">
    <source>
        <dbReference type="EMBL" id="MEY8773219.1"/>
    </source>
</evidence>
<gene>
    <name evidence="2" type="ORF">AB6T85_22705</name>
</gene>
<keyword evidence="3" id="KW-1185">Reference proteome</keyword>
<accession>A0ABV4EEM7</accession>
<proteinExistence type="predicted"/>
<name>A0ABV4EEM7_9GAMM</name>
<dbReference type="Pfam" id="PF19419">
    <property type="entry name" value="DUF5983"/>
    <property type="match status" value="1"/>
</dbReference>
<dbReference type="Proteomes" id="UP001565243">
    <property type="component" value="Unassembled WGS sequence"/>
</dbReference>
<reference evidence="2 3" key="1">
    <citation type="submission" date="2024-07" db="EMBL/GenBank/DDBJ databases">
        <authorList>
            <person name="Hebao G."/>
        </authorList>
    </citation>
    <scope>NUCLEOTIDE SEQUENCE [LARGE SCALE GENOMIC DNA]</scope>
    <source>
        <strain evidence="2 3">ACCC 02193</strain>
    </source>
</reference>
<dbReference type="InterPro" id="IPR046025">
    <property type="entry name" value="DUF5983"/>
</dbReference>
<sequence>MQVNERYHVAVISTGHMTEDDSQRLWEAWKKAEAGRGIFWVQQTEYGWLLRISASEGWRAELLNVQISPGTLDNIAALEAAGFSWIWFERDADRVDTLAWQEW</sequence>
<evidence type="ECO:0000313" key="3">
    <source>
        <dbReference type="Proteomes" id="UP001565243"/>
    </source>
</evidence>